<dbReference type="AlphaFoldDB" id="J3PF84"/>
<reference evidence="3" key="5">
    <citation type="submission" date="2018-04" db="UniProtKB">
        <authorList>
            <consortium name="EnsemblFungi"/>
        </authorList>
    </citation>
    <scope>IDENTIFICATION</scope>
    <source>
        <strain evidence="3">R3-111a-1</strain>
    </source>
</reference>
<reference evidence="2" key="2">
    <citation type="submission" date="2010-07" db="EMBL/GenBank/DDBJ databases">
        <authorList>
            <consortium name="The Broad Institute Genome Sequencing Platform"/>
            <consortium name="Broad Institute Genome Sequencing Center for Infectious Disease"/>
            <person name="Ma L.-J."/>
            <person name="Dead R."/>
            <person name="Young S."/>
            <person name="Zeng Q."/>
            <person name="Koehrsen M."/>
            <person name="Alvarado L."/>
            <person name="Berlin A."/>
            <person name="Chapman S.B."/>
            <person name="Chen Z."/>
            <person name="Freedman E."/>
            <person name="Gellesch M."/>
            <person name="Goldberg J."/>
            <person name="Griggs A."/>
            <person name="Gujja S."/>
            <person name="Heilman E.R."/>
            <person name="Heiman D."/>
            <person name="Hepburn T."/>
            <person name="Howarth C."/>
            <person name="Jen D."/>
            <person name="Larson L."/>
            <person name="Mehta T."/>
            <person name="Neiman D."/>
            <person name="Pearson M."/>
            <person name="Roberts A."/>
            <person name="Saif S."/>
            <person name="Shea T."/>
            <person name="Shenoy N."/>
            <person name="Sisk P."/>
            <person name="Stolte C."/>
            <person name="Sykes S."/>
            <person name="Walk T."/>
            <person name="White J."/>
            <person name="Yandava C."/>
            <person name="Haas B."/>
            <person name="Nusbaum C."/>
            <person name="Birren B."/>
        </authorList>
    </citation>
    <scope>NUCLEOTIDE SEQUENCE</scope>
    <source>
        <strain evidence="2">R3-111a-1</strain>
    </source>
</reference>
<dbReference type="VEuPathDB" id="FungiDB:GGTG_12163"/>
<reference evidence="4" key="1">
    <citation type="submission" date="2010-07" db="EMBL/GenBank/DDBJ databases">
        <title>The genome sequence of Gaeumannomyces graminis var. tritici strain R3-111a-1.</title>
        <authorList>
            <consortium name="The Broad Institute Genome Sequencing Platform"/>
            <person name="Ma L.-J."/>
            <person name="Dead R."/>
            <person name="Young S."/>
            <person name="Zeng Q."/>
            <person name="Koehrsen M."/>
            <person name="Alvarado L."/>
            <person name="Berlin A."/>
            <person name="Chapman S.B."/>
            <person name="Chen Z."/>
            <person name="Freedman E."/>
            <person name="Gellesch M."/>
            <person name="Goldberg J."/>
            <person name="Griggs A."/>
            <person name="Gujja S."/>
            <person name="Heilman E.R."/>
            <person name="Heiman D."/>
            <person name="Hepburn T."/>
            <person name="Howarth C."/>
            <person name="Jen D."/>
            <person name="Larson L."/>
            <person name="Mehta T."/>
            <person name="Neiman D."/>
            <person name="Pearson M."/>
            <person name="Roberts A."/>
            <person name="Saif S."/>
            <person name="Shea T."/>
            <person name="Shenoy N."/>
            <person name="Sisk P."/>
            <person name="Stolte C."/>
            <person name="Sykes S."/>
            <person name="Walk T."/>
            <person name="White J."/>
            <person name="Yandava C."/>
            <person name="Haas B."/>
            <person name="Nusbaum C."/>
            <person name="Birren B."/>
        </authorList>
    </citation>
    <scope>NUCLEOTIDE SEQUENCE [LARGE SCALE GENOMIC DNA]</scope>
    <source>
        <strain evidence="4">R3-111a-1</strain>
    </source>
</reference>
<accession>J3PF84</accession>
<reference evidence="2" key="3">
    <citation type="submission" date="2010-09" db="EMBL/GenBank/DDBJ databases">
        <title>Annotation of Gaeumannomyces graminis var. tritici R3-111a-1.</title>
        <authorList>
            <consortium name="The Broad Institute Genome Sequencing Platform"/>
            <person name="Ma L.-J."/>
            <person name="Dead R."/>
            <person name="Young S.K."/>
            <person name="Zeng Q."/>
            <person name="Gargeya S."/>
            <person name="Fitzgerald M."/>
            <person name="Haas B."/>
            <person name="Abouelleil A."/>
            <person name="Alvarado L."/>
            <person name="Arachchi H.M."/>
            <person name="Berlin A."/>
            <person name="Brown A."/>
            <person name="Chapman S.B."/>
            <person name="Chen Z."/>
            <person name="Dunbar C."/>
            <person name="Freedman E."/>
            <person name="Gearin G."/>
            <person name="Gellesch M."/>
            <person name="Goldberg J."/>
            <person name="Griggs A."/>
            <person name="Gujja S."/>
            <person name="Heiman D."/>
            <person name="Howarth C."/>
            <person name="Larson L."/>
            <person name="Lui A."/>
            <person name="MacDonald P.J.P."/>
            <person name="Mehta T."/>
            <person name="Montmayeur A."/>
            <person name="Murphy C."/>
            <person name="Neiman D."/>
            <person name="Pearson M."/>
            <person name="Priest M."/>
            <person name="Roberts A."/>
            <person name="Saif S."/>
            <person name="Shea T."/>
            <person name="Shenoy N."/>
            <person name="Sisk P."/>
            <person name="Stolte C."/>
            <person name="Sykes S."/>
            <person name="Yandava C."/>
            <person name="Wortman J."/>
            <person name="Nusbaum C."/>
            <person name="Birren B."/>
        </authorList>
    </citation>
    <scope>NUCLEOTIDE SEQUENCE</scope>
    <source>
        <strain evidence="2">R3-111a-1</strain>
    </source>
</reference>
<keyword evidence="4" id="KW-1185">Reference proteome</keyword>
<evidence type="ECO:0000313" key="3">
    <source>
        <dbReference type="EnsemblFungi" id="EJT69986"/>
    </source>
</evidence>
<dbReference type="GeneID" id="20352621"/>
<feature type="region of interest" description="Disordered" evidence="1">
    <location>
        <begin position="176"/>
        <end position="205"/>
    </location>
</feature>
<organism evidence="2">
    <name type="scientific">Gaeumannomyces tritici (strain R3-111a-1)</name>
    <name type="common">Wheat and barley take-all root rot fungus</name>
    <name type="synonym">Gaeumannomyces graminis var. tritici</name>
    <dbReference type="NCBI Taxonomy" id="644352"/>
    <lineage>
        <taxon>Eukaryota</taxon>
        <taxon>Fungi</taxon>
        <taxon>Dikarya</taxon>
        <taxon>Ascomycota</taxon>
        <taxon>Pezizomycotina</taxon>
        <taxon>Sordariomycetes</taxon>
        <taxon>Sordariomycetidae</taxon>
        <taxon>Magnaporthales</taxon>
        <taxon>Magnaporthaceae</taxon>
        <taxon>Gaeumannomyces</taxon>
    </lineage>
</organism>
<feature type="region of interest" description="Disordered" evidence="1">
    <location>
        <begin position="255"/>
        <end position="274"/>
    </location>
</feature>
<sequence>MAHPQCPAAQGYHIGQGIPPRYSATYGLPQTGAAMQGQQRQPVQHPAPGAIAGQSSAQRPPYQPPRPQAAPPGTQALAPTPTHPLGYTQSTELQAPHDAPPTGLYNSLYAAKPPTSLPTGTAVVATADMARLVSMTSKTGAAGSYVSTTPCNLSLGPSQDAFRASTSLNLLPQKRKEYAHSRPSSPPYGSSTSLQNASGEPRGEHGTENLRELFYADDTSVAPKPRRTASVQRLWVYYKLHKTARPLNLKTDVITKRNRDHSKNNSRTAPRTATRKNPILVIKPTPAAAQATTPPIAAPQTMAGSAYRRLSLKTDVTWNAARADNSSPEPSAPRNSFPLIIDNGTKRHADLRGRLFPFELLTSNLAATGSEKRYREAPRVRSAG</sequence>
<feature type="compositionally biased region" description="Pro residues" evidence="1">
    <location>
        <begin position="61"/>
        <end position="70"/>
    </location>
</feature>
<dbReference type="RefSeq" id="XP_009228320.1">
    <property type="nucleotide sequence ID" value="XM_009230056.1"/>
</dbReference>
<name>J3PF84_GAET3</name>
<proteinExistence type="predicted"/>
<evidence type="ECO:0000313" key="4">
    <source>
        <dbReference type="Proteomes" id="UP000006039"/>
    </source>
</evidence>
<dbReference type="EnsemblFungi" id="EJT69986">
    <property type="protein sequence ID" value="EJT69986"/>
    <property type="gene ID" value="GGTG_12163"/>
</dbReference>
<feature type="region of interest" description="Disordered" evidence="1">
    <location>
        <begin position="1"/>
        <end position="106"/>
    </location>
</feature>
<protein>
    <submittedName>
        <fullName evidence="2 3">Uncharacterized protein</fullName>
    </submittedName>
</protein>
<gene>
    <name evidence="3" type="primary">20352621</name>
    <name evidence="2" type="ORF">GGTG_12163</name>
</gene>
<dbReference type="HOGENOM" id="CLU_719701_0_0_1"/>
<feature type="compositionally biased region" description="Polar residues" evidence="1">
    <location>
        <begin position="187"/>
        <end position="198"/>
    </location>
</feature>
<reference evidence="3" key="4">
    <citation type="journal article" date="2015" name="G3 (Bethesda)">
        <title>Genome sequences of three phytopathogenic species of the Magnaporthaceae family of fungi.</title>
        <authorList>
            <person name="Okagaki L.H."/>
            <person name="Nunes C.C."/>
            <person name="Sailsbery J."/>
            <person name="Clay B."/>
            <person name="Brown D."/>
            <person name="John T."/>
            <person name="Oh Y."/>
            <person name="Young N."/>
            <person name="Fitzgerald M."/>
            <person name="Haas B.J."/>
            <person name="Zeng Q."/>
            <person name="Young S."/>
            <person name="Adiconis X."/>
            <person name="Fan L."/>
            <person name="Levin J.Z."/>
            <person name="Mitchell T.K."/>
            <person name="Okubara P.A."/>
            <person name="Farman M.L."/>
            <person name="Kohn L.M."/>
            <person name="Birren B."/>
            <person name="Ma L.-J."/>
            <person name="Dean R.A."/>
        </authorList>
    </citation>
    <scope>NUCLEOTIDE SEQUENCE</scope>
    <source>
        <strain evidence="3">R3-111a-1</strain>
    </source>
</reference>
<evidence type="ECO:0000256" key="1">
    <source>
        <dbReference type="SAM" id="MobiDB-lite"/>
    </source>
</evidence>
<dbReference type="EMBL" id="GL385402">
    <property type="protein sequence ID" value="EJT69986.1"/>
    <property type="molecule type" value="Genomic_DNA"/>
</dbReference>
<dbReference type="Proteomes" id="UP000006039">
    <property type="component" value="Unassembled WGS sequence"/>
</dbReference>
<evidence type="ECO:0000313" key="2">
    <source>
        <dbReference type="EMBL" id="EJT69986.1"/>
    </source>
</evidence>